<gene>
    <name evidence="3" type="ORF">ACH5RR_001174</name>
</gene>
<dbReference type="PANTHER" id="PTHR47592">
    <property type="entry name" value="PBF68 PROTEIN"/>
    <property type="match status" value="1"/>
</dbReference>
<evidence type="ECO:0008006" key="5">
    <source>
        <dbReference type="Google" id="ProtNLM"/>
    </source>
</evidence>
<dbReference type="Pfam" id="PF13976">
    <property type="entry name" value="gag_pre-integrs"/>
    <property type="match status" value="1"/>
</dbReference>
<dbReference type="AlphaFoldDB" id="A0ABD3B3B3"/>
<evidence type="ECO:0000259" key="1">
    <source>
        <dbReference type="Pfam" id="PF13976"/>
    </source>
</evidence>
<dbReference type="Proteomes" id="UP001630127">
    <property type="component" value="Unassembled WGS sequence"/>
</dbReference>
<feature type="domain" description="GAG-pre-integrase" evidence="1">
    <location>
        <begin position="129"/>
        <end position="174"/>
    </location>
</feature>
<keyword evidence="4" id="KW-1185">Reference proteome</keyword>
<evidence type="ECO:0000259" key="2">
    <source>
        <dbReference type="Pfam" id="PF22936"/>
    </source>
</evidence>
<accession>A0ABD3B3B3</accession>
<comment type="caution">
    <text evidence="3">The sequence shown here is derived from an EMBL/GenBank/DDBJ whole genome shotgun (WGS) entry which is preliminary data.</text>
</comment>
<dbReference type="PANTHER" id="PTHR47592:SF27">
    <property type="entry name" value="OS08G0421700 PROTEIN"/>
    <property type="match status" value="1"/>
</dbReference>
<evidence type="ECO:0000313" key="3">
    <source>
        <dbReference type="EMBL" id="KAL3537808.1"/>
    </source>
</evidence>
<proteinExistence type="predicted"/>
<name>A0ABD3B3B3_9GENT</name>
<dbReference type="EMBL" id="JBJUIK010000001">
    <property type="protein sequence ID" value="KAL3537808.1"/>
    <property type="molecule type" value="Genomic_DNA"/>
</dbReference>
<evidence type="ECO:0000313" key="4">
    <source>
        <dbReference type="Proteomes" id="UP001630127"/>
    </source>
</evidence>
<protein>
    <recommendedName>
        <fullName evidence="5">GAG-pre-integrase domain-containing protein</fullName>
    </recommendedName>
</protein>
<feature type="domain" description="Retrovirus-related Pol polyprotein from transposon TNT 1-94-like beta-barrel" evidence="2">
    <location>
        <begin position="14"/>
        <end position="93"/>
    </location>
</feature>
<dbReference type="InterPro" id="IPR054722">
    <property type="entry name" value="PolX-like_BBD"/>
</dbReference>
<sequence>MITEVNMLQNYEGWWADSSASRHICHDKDWFKTYTLAEDDKKILLDDSHTTKVAGVGDIDLKFTFSRILTLRDVLHTPQIRKNLVSSYLLNKADFKQTIDSNQYVITKNNVFVGKDYACDGMFNLNVEMNKISNNYVYIASCIHLWHARLCHVNSKYLKNMSNVGLLPKLENVFEKC</sequence>
<organism evidence="3 4">
    <name type="scientific">Cinchona calisaya</name>
    <dbReference type="NCBI Taxonomy" id="153742"/>
    <lineage>
        <taxon>Eukaryota</taxon>
        <taxon>Viridiplantae</taxon>
        <taxon>Streptophyta</taxon>
        <taxon>Embryophyta</taxon>
        <taxon>Tracheophyta</taxon>
        <taxon>Spermatophyta</taxon>
        <taxon>Magnoliopsida</taxon>
        <taxon>eudicotyledons</taxon>
        <taxon>Gunneridae</taxon>
        <taxon>Pentapetalae</taxon>
        <taxon>asterids</taxon>
        <taxon>lamiids</taxon>
        <taxon>Gentianales</taxon>
        <taxon>Rubiaceae</taxon>
        <taxon>Cinchonoideae</taxon>
        <taxon>Cinchoneae</taxon>
        <taxon>Cinchona</taxon>
    </lineage>
</organism>
<reference evidence="3 4" key="1">
    <citation type="submission" date="2024-11" db="EMBL/GenBank/DDBJ databases">
        <title>A near-complete genome assembly of Cinchona calisaya.</title>
        <authorList>
            <person name="Lian D.C."/>
            <person name="Zhao X.W."/>
            <person name="Wei L."/>
        </authorList>
    </citation>
    <scope>NUCLEOTIDE SEQUENCE [LARGE SCALE GENOMIC DNA]</scope>
    <source>
        <tissue evidence="3">Nenye</tissue>
    </source>
</reference>
<dbReference type="InterPro" id="IPR025724">
    <property type="entry name" value="GAG-pre-integrase_dom"/>
</dbReference>
<dbReference type="Pfam" id="PF22936">
    <property type="entry name" value="Pol_BBD"/>
    <property type="match status" value="1"/>
</dbReference>